<dbReference type="RefSeq" id="WP_345683402.1">
    <property type="nucleotide sequence ID" value="NZ_BAABRO010000003.1"/>
</dbReference>
<sequence>MSTAKSFDETPSSMTPAEFLVWERGQVERHEYTGGKVYLQSGASRQHNRIVSNLIRRLDEKLEDRPCDVYANDLRLWINAAQSYYYPDVLAICGEAESADDTFDTLINPQLVIEIYSQSTRGVDDIIKRRHYRTVPSIREYVYIDQYAIAVERLRKLDDEHWESVLFESMDQTFELSSIGCQLSVADIYRRVEFNHPEPPSS</sequence>
<dbReference type="EMBL" id="BAABRO010000003">
    <property type="protein sequence ID" value="GAA5506456.1"/>
    <property type="molecule type" value="Genomic_DNA"/>
</dbReference>
<evidence type="ECO:0000313" key="3">
    <source>
        <dbReference type="Proteomes" id="UP001416858"/>
    </source>
</evidence>
<dbReference type="InterPro" id="IPR011335">
    <property type="entry name" value="Restrct_endonuc-II-like"/>
</dbReference>
<organism evidence="2 3">
    <name type="scientific">Novipirellula caenicola</name>
    <dbReference type="NCBI Taxonomy" id="1536901"/>
    <lineage>
        <taxon>Bacteria</taxon>
        <taxon>Pseudomonadati</taxon>
        <taxon>Planctomycetota</taxon>
        <taxon>Planctomycetia</taxon>
        <taxon>Pirellulales</taxon>
        <taxon>Pirellulaceae</taxon>
        <taxon>Novipirellula</taxon>
    </lineage>
</organism>
<name>A0ABP9VNU5_9BACT</name>
<reference evidence="2 3" key="1">
    <citation type="submission" date="2024-02" db="EMBL/GenBank/DDBJ databases">
        <title>Rhodopirellula caenicola NBRC 110016.</title>
        <authorList>
            <person name="Ichikawa N."/>
            <person name="Katano-Makiyama Y."/>
            <person name="Hidaka K."/>
        </authorList>
    </citation>
    <scope>NUCLEOTIDE SEQUENCE [LARGE SCALE GENOMIC DNA]</scope>
    <source>
        <strain evidence="2 3">NBRC 110016</strain>
    </source>
</reference>
<dbReference type="InterPro" id="IPR008538">
    <property type="entry name" value="Uma2"/>
</dbReference>
<dbReference type="InterPro" id="IPR012296">
    <property type="entry name" value="Nuclease_put_TT1808"/>
</dbReference>
<evidence type="ECO:0000259" key="1">
    <source>
        <dbReference type="Pfam" id="PF05685"/>
    </source>
</evidence>
<protein>
    <recommendedName>
        <fullName evidence="1">Putative restriction endonuclease domain-containing protein</fullName>
    </recommendedName>
</protein>
<gene>
    <name evidence="2" type="ORF">Rcae01_01909</name>
</gene>
<evidence type="ECO:0000313" key="2">
    <source>
        <dbReference type="EMBL" id="GAA5506456.1"/>
    </source>
</evidence>
<comment type="caution">
    <text evidence="2">The sequence shown here is derived from an EMBL/GenBank/DDBJ whole genome shotgun (WGS) entry which is preliminary data.</text>
</comment>
<dbReference type="Proteomes" id="UP001416858">
    <property type="component" value="Unassembled WGS sequence"/>
</dbReference>
<dbReference type="PANTHER" id="PTHR36558:SF1">
    <property type="entry name" value="RESTRICTION ENDONUCLEASE DOMAIN-CONTAINING PROTEIN-RELATED"/>
    <property type="match status" value="1"/>
</dbReference>
<dbReference type="Gene3D" id="3.90.1570.10">
    <property type="entry name" value="tt1808, chain A"/>
    <property type="match status" value="1"/>
</dbReference>
<dbReference type="CDD" id="cd06260">
    <property type="entry name" value="DUF820-like"/>
    <property type="match status" value="1"/>
</dbReference>
<dbReference type="Pfam" id="PF05685">
    <property type="entry name" value="Uma2"/>
    <property type="match status" value="1"/>
</dbReference>
<dbReference type="PANTHER" id="PTHR36558">
    <property type="entry name" value="GLR1098 PROTEIN"/>
    <property type="match status" value="1"/>
</dbReference>
<accession>A0ABP9VNU5</accession>
<keyword evidence="3" id="KW-1185">Reference proteome</keyword>
<feature type="domain" description="Putative restriction endonuclease" evidence="1">
    <location>
        <begin position="17"/>
        <end position="185"/>
    </location>
</feature>
<dbReference type="SUPFAM" id="SSF52980">
    <property type="entry name" value="Restriction endonuclease-like"/>
    <property type="match status" value="1"/>
</dbReference>
<proteinExistence type="predicted"/>